<dbReference type="GO" id="GO:0043041">
    <property type="term" value="P:amino acid activation for nonribosomal peptide biosynthetic process"/>
    <property type="evidence" value="ECO:0007669"/>
    <property type="project" value="TreeGrafter"/>
</dbReference>
<comment type="similarity">
    <text evidence="2">Belongs to the ATP-dependent AMP-binding enzyme family.</text>
</comment>
<dbReference type="EMBL" id="CP021983">
    <property type="protein sequence ID" value="ASC71036.1"/>
    <property type="molecule type" value="Genomic_DNA"/>
</dbReference>
<dbReference type="KEGG" id="hhg:XM38_019850"/>
<evidence type="ECO:0000259" key="6">
    <source>
        <dbReference type="PROSITE" id="PS50075"/>
    </source>
</evidence>
<dbReference type="CDD" id="cd19531">
    <property type="entry name" value="LCL_NRPS-like"/>
    <property type="match status" value="2"/>
</dbReference>
<dbReference type="CDD" id="cd12116">
    <property type="entry name" value="A_NRPS_Ta1_like"/>
    <property type="match status" value="2"/>
</dbReference>
<dbReference type="InterPro" id="IPR023213">
    <property type="entry name" value="CAT-like_dom_sf"/>
</dbReference>
<dbReference type="Gene3D" id="3.30.300.30">
    <property type="match status" value="2"/>
</dbReference>
<dbReference type="GO" id="GO:0044550">
    <property type="term" value="P:secondary metabolite biosynthetic process"/>
    <property type="evidence" value="ECO:0007669"/>
    <property type="project" value="UniProtKB-ARBA"/>
</dbReference>
<comment type="cofactor">
    <cofactor evidence="1">
        <name>pantetheine 4'-phosphate</name>
        <dbReference type="ChEBI" id="CHEBI:47942"/>
    </cofactor>
</comment>
<dbReference type="FunFam" id="3.30.559.30:FF:000001">
    <property type="entry name" value="Non-ribosomal peptide synthetase"/>
    <property type="match status" value="1"/>
</dbReference>
<dbReference type="FunFam" id="1.10.1200.10:FF:000005">
    <property type="entry name" value="Nonribosomal peptide synthetase 1"/>
    <property type="match status" value="1"/>
</dbReference>
<feature type="domain" description="Carrier" evidence="6">
    <location>
        <begin position="2062"/>
        <end position="2137"/>
    </location>
</feature>
<keyword evidence="3" id="KW-0596">Phosphopantetheine</keyword>
<dbReference type="SUPFAM" id="SSF52777">
    <property type="entry name" value="CoA-dependent acyltransferases"/>
    <property type="match status" value="4"/>
</dbReference>
<feature type="region of interest" description="Disordered" evidence="5">
    <location>
        <begin position="2145"/>
        <end position="2177"/>
    </location>
</feature>
<dbReference type="InterPro" id="IPR025110">
    <property type="entry name" value="AMP-bd_C"/>
</dbReference>
<organism evidence="7 8">
    <name type="scientific">Halomicronema hongdechloris C2206</name>
    <dbReference type="NCBI Taxonomy" id="1641165"/>
    <lineage>
        <taxon>Bacteria</taxon>
        <taxon>Bacillati</taxon>
        <taxon>Cyanobacteriota</taxon>
        <taxon>Cyanophyceae</taxon>
        <taxon>Nodosilineales</taxon>
        <taxon>Nodosilineaceae</taxon>
        <taxon>Halomicronema</taxon>
    </lineage>
</organism>
<dbReference type="InterPro" id="IPR000873">
    <property type="entry name" value="AMP-dep_synth/lig_dom"/>
</dbReference>
<protein>
    <submittedName>
        <fullName evidence="7">Non-ribosomal peptide synthetase</fullName>
    </submittedName>
</protein>
<dbReference type="Pfam" id="PF00501">
    <property type="entry name" value="AMP-binding"/>
    <property type="match status" value="2"/>
</dbReference>
<dbReference type="InterPro" id="IPR001242">
    <property type="entry name" value="Condensation_dom"/>
</dbReference>
<dbReference type="FunFam" id="2.30.38.10:FF:000001">
    <property type="entry name" value="Non-ribosomal peptide synthetase PvdI"/>
    <property type="match status" value="2"/>
</dbReference>
<dbReference type="NCBIfam" id="NF003417">
    <property type="entry name" value="PRK04813.1"/>
    <property type="match status" value="2"/>
</dbReference>
<sequence length="2177" mass="241039">MDNIKDKILNRRSKLSSTQRELLEKRLRGEVNPYSKTEIIPKRSQTGPAPLSFAQQRLWFLHQLDPGNPYYSEPACIKLTGTLNVNALEHSLNEIVRRHEALRTTFEMVAEQAVQIIHPTISVVLPVVNLRSLSEAGQKAEIEQLTKEIAQKPFDLAVGPLLRAILLQTDTQEYLLLFAIHHIAIDGWSIGVLIRELAILYEAFSTGKTPPLSELPIQYADFAVWQRHRLRGKLQQTQLSYWQQQLAGASALNLPTDRPRPPIQSFQGAVIPFELSASLSDRLRSLSNQEGVTLFMTLLVAFQALLYRYTGQEDICVGSPIANRNQSEIQKLIGFFANTLVLRTHLSGNPNLLELLNRVREVCVGAYAHADIPFEQLVEELQPERNLSHMPLFQVMFAWQEDVQRELTLPGLTLDWLPVHNQAAKFDLTLYMVDSEPEVRGALEYSTALFNPETATRIVKHFRALLEGIVVNPQARLSDLPLLGTDELHQLLVGWNHTEVTYPQQQCIHELFEAQVERTPEAVALVFEQQHLTYDELNRRANQLAHYLQGQGVGPETLVGVCLERSVAMVIALLGVLKAGGAYVPLDPSHPQERLAYILEDAQARCLLTQAAHVGVLPTSVSPLCLDTDWDCIAESPSYPPAPVTALEQLSYVIYTSGSTGAPKGVQIPHQALSNFLYSMAEYPGLRAEDRLVSVTTVAFDIAALELYLPLLQGARLEVVSREVACDAHHLARRLEQFDATVLQATPATWQMLMSTEWSGSSALLVFCGGDALPLELAHQLYARSAGVWNLYGPTETTIWSAVSELRAECETVPLGQPIANTQLYVLDKAGQPTPIGVPGELHIGGMGLARGYYQRPELTAERFVPNPFSPTPGARLYKTGDLVKYCRDGSLEYLGRLDHQVKLRGFRIELGEIETVLLRHSSVSQAVVVAHQNASGEPQLVGYVVPATASLSPSALRRYLQEQLPDYMVPAAMVLLKELPLTPNGKVDRKALPAPEYQHLDTSATVAARTPIEAMLVSIWADVLKLETVSIQSNFFELGGHSLLATRVMSHVRHAFAVEVPLRRLFEHPTIAELAPVIEAALHEEQGLTSPPITTIERSGPLPLSFAQQRLWFLAQLEPESPFYHLSSALRLHGSLDIDALQASLQILLQRHEALRLGFVSQEGHPAVDLHPTVEVPLAVIDLQDLTAQGQEQGVQQLTGSITHQPFSLDQPPLLRVVLLQCSQQEQVLVFAMHHIVSDGWSMGILVREVAQLYGAIVTGHAPSLSPLPVQYLDYAAWQRQWLHGEVLEQQRQYWQQQLAGAPEVLELPTDHPRPAVQTFRGATQAFGITPELTQGLKQLSRQQNCTLFMTLLAAFQVVLSRYSGQADIVVGSPIANRTRREVEGLIGFFVNTLVLRTSLAGQPSFVEVLQRVREVTLGAYAHQDMPFEQVVELLQPERALSHSPLFQVMFILQNAPQESLALPGVAVEVLESAPESAKFDLTLSLQEGEAGLQGQLEYNTDLFAAATMARLITHLQQVLTAVVRQPEQRVSDLPLLTSAERQRLLVEWNQTEAEYPEACLHELFEAQVERTPEAVALVFEQQHLTYDELNRRANQLAHYLQGQGVGPETLVGVCLERSVAMVIALLGVLKAGGAYVPLDPSHPQERLAYILEDAQARCLLTQAAHVGVLPTSVSPLCLDTDWDCIAESPSYPPAPVTALEQLSYVIYTSGSTGAPKGVQIPHQALSNFLYSMAEYPGLRAEDRLVSVTTVAFDIAALELYLPLLQGARLEVVSREVACDAHHLARRLEQFDATVLQATPATWQMLMSTEWSGSSALRVFCGGDALPLELAHQLHARSAGVWNLYGPTETTIWSAVSELTAECETVPLGRPIANTQVYVLDKAGQPTPIGVPGELHIGGLGLARGYYQRPALTAEQFVPNPFSPTPGARLYKTGDLVKYRRDGSLEYLGRLDHQVKLRGFRIELGEIETVLLRHPAISQAVVVAHQNASGEPQLVGYVVPAAASLSPSALRSYLQEQLPDYMVPAAMVLLEELPLTPNGKVDRKGLAKLNPNLDLDTTYRAPTTELETIIADLWKDILHLDKVGIHHNFFDIGGHSLLVVAIHSKLQNKLQREFPLISLFKYPTVGDLAQYLSQTAGQSNLIREAKPSKKKGKASIRQQKHLRQRHRETVNWQRST</sequence>
<dbReference type="InterPro" id="IPR020806">
    <property type="entry name" value="PKS_PP-bd"/>
</dbReference>
<dbReference type="FunFam" id="3.30.300.30:FF:000010">
    <property type="entry name" value="Enterobactin synthetase component F"/>
    <property type="match status" value="2"/>
</dbReference>
<dbReference type="SUPFAM" id="SSF56801">
    <property type="entry name" value="Acetyl-CoA synthetase-like"/>
    <property type="match status" value="2"/>
</dbReference>
<dbReference type="SUPFAM" id="SSF47336">
    <property type="entry name" value="ACP-like"/>
    <property type="match status" value="2"/>
</dbReference>
<evidence type="ECO:0000256" key="4">
    <source>
        <dbReference type="ARBA" id="ARBA00022553"/>
    </source>
</evidence>
<evidence type="ECO:0000256" key="3">
    <source>
        <dbReference type="ARBA" id="ARBA00022450"/>
    </source>
</evidence>
<dbReference type="Pfam" id="PF13193">
    <property type="entry name" value="AMP-binding_C"/>
    <property type="match status" value="2"/>
</dbReference>
<dbReference type="Gene3D" id="1.10.1200.10">
    <property type="entry name" value="ACP-like"/>
    <property type="match status" value="2"/>
</dbReference>
<dbReference type="OrthoDB" id="473401at2"/>
<dbReference type="GO" id="GO:0003824">
    <property type="term" value="F:catalytic activity"/>
    <property type="evidence" value="ECO:0007669"/>
    <property type="project" value="InterPro"/>
</dbReference>
<evidence type="ECO:0000313" key="7">
    <source>
        <dbReference type="EMBL" id="ASC71036.1"/>
    </source>
</evidence>
<dbReference type="GO" id="GO:0008610">
    <property type="term" value="P:lipid biosynthetic process"/>
    <property type="evidence" value="ECO:0007669"/>
    <property type="project" value="UniProtKB-ARBA"/>
</dbReference>
<dbReference type="InterPro" id="IPR020845">
    <property type="entry name" value="AMP-binding_CS"/>
</dbReference>
<evidence type="ECO:0000256" key="2">
    <source>
        <dbReference type="ARBA" id="ARBA00006432"/>
    </source>
</evidence>
<dbReference type="Gene3D" id="3.30.559.10">
    <property type="entry name" value="Chloramphenicol acetyltransferase-like domain"/>
    <property type="match status" value="2"/>
</dbReference>
<keyword evidence="4" id="KW-0597">Phosphoprotein</keyword>
<dbReference type="Gene3D" id="2.30.38.10">
    <property type="entry name" value="Luciferase, Domain 3"/>
    <property type="match status" value="2"/>
</dbReference>
<dbReference type="FunFam" id="3.40.50.12780:FF:000012">
    <property type="entry name" value="Non-ribosomal peptide synthetase"/>
    <property type="match status" value="2"/>
</dbReference>
<dbReference type="GO" id="GO:0031177">
    <property type="term" value="F:phosphopantetheine binding"/>
    <property type="evidence" value="ECO:0007669"/>
    <property type="project" value="InterPro"/>
</dbReference>
<evidence type="ECO:0000313" key="8">
    <source>
        <dbReference type="Proteomes" id="UP000191901"/>
    </source>
</evidence>
<name>A0A1Z3HL86_9CYAN</name>
<dbReference type="Gene3D" id="3.30.559.30">
    <property type="entry name" value="Nonribosomal peptide synthetase, condensation domain"/>
    <property type="match status" value="2"/>
</dbReference>
<feature type="compositionally biased region" description="Basic residues" evidence="5">
    <location>
        <begin position="2149"/>
        <end position="2167"/>
    </location>
</feature>
<evidence type="ECO:0000256" key="5">
    <source>
        <dbReference type="SAM" id="MobiDB-lite"/>
    </source>
</evidence>
<dbReference type="FunFam" id="3.40.50.980:FF:000001">
    <property type="entry name" value="Non-ribosomal peptide synthetase"/>
    <property type="match status" value="2"/>
</dbReference>
<dbReference type="PANTHER" id="PTHR45527">
    <property type="entry name" value="NONRIBOSOMAL PEPTIDE SYNTHETASE"/>
    <property type="match status" value="1"/>
</dbReference>
<feature type="domain" description="Carrier" evidence="6">
    <location>
        <begin position="1008"/>
        <end position="1083"/>
    </location>
</feature>
<dbReference type="GO" id="GO:0005829">
    <property type="term" value="C:cytosol"/>
    <property type="evidence" value="ECO:0007669"/>
    <property type="project" value="TreeGrafter"/>
</dbReference>
<dbReference type="InterPro" id="IPR036736">
    <property type="entry name" value="ACP-like_sf"/>
</dbReference>
<dbReference type="Pfam" id="PF00550">
    <property type="entry name" value="PP-binding"/>
    <property type="match status" value="2"/>
</dbReference>
<dbReference type="NCBIfam" id="TIGR01733">
    <property type="entry name" value="AA-adenyl-dom"/>
    <property type="match status" value="2"/>
</dbReference>
<dbReference type="InterPro" id="IPR045851">
    <property type="entry name" value="AMP-bd_C_sf"/>
</dbReference>
<dbReference type="InterPro" id="IPR010071">
    <property type="entry name" value="AA_adenyl_dom"/>
</dbReference>
<dbReference type="PROSITE" id="PS00455">
    <property type="entry name" value="AMP_BINDING"/>
    <property type="match status" value="2"/>
</dbReference>
<dbReference type="PANTHER" id="PTHR45527:SF1">
    <property type="entry name" value="FATTY ACID SYNTHASE"/>
    <property type="match status" value="1"/>
</dbReference>
<proteinExistence type="inferred from homology"/>
<dbReference type="Gene3D" id="3.40.50.980">
    <property type="match status" value="4"/>
</dbReference>
<dbReference type="Pfam" id="PF00668">
    <property type="entry name" value="Condensation"/>
    <property type="match status" value="2"/>
</dbReference>
<dbReference type="FunFam" id="3.30.559.10:FF:000012">
    <property type="entry name" value="Non-ribosomal peptide synthetase"/>
    <property type="match status" value="2"/>
</dbReference>
<dbReference type="InterPro" id="IPR009081">
    <property type="entry name" value="PP-bd_ACP"/>
</dbReference>
<gene>
    <name evidence="7" type="ORF">XM38_019850</name>
</gene>
<evidence type="ECO:0000256" key="1">
    <source>
        <dbReference type="ARBA" id="ARBA00001957"/>
    </source>
</evidence>
<dbReference type="PROSITE" id="PS50075">
    <property type="entry name" value="CARRIER"/>
    <property type="match status" value="2"/>
</dbReference>
<dbReference type="STRING" id="1641165.XM38_27550"/>
<reference evidence="7 8" key="1">
    <citation type="journal article" date="2016" name="Biochim. Biophys. Acta">
        <title>Characterization of red-shifted phycobilisomes isolated from the chlorophyll f-containing cyanobacterium Halomicronema hongdechloris.</title>
        <authorList>
            <person name="Li Y."/>
            <person name="Lin Y."/>
            <person name="Garvey C.J."/>
            <person name="Birch D."/>
            <person name="Corkery R.W."/>
            <person name="Loughlin P.C."/>
            <person name="Scheer H."/>
            <person name="Willows R.D."/>
            <person name="Chen M."/>
        </authorList>
    </citation>
    <scope>NUCLEOTIDE SEQUENCE [LARGE SCALE GENOMIC DNA]</scope>
    <source>
        <strain evidence="7 8">C2206</strain>
    </source>
</reference>
<dbReference type="SMART" id="SM00823">
    <property type="entry name" value="PKS_PP"/>
    <property type="match status" value="2"/>
</dbReference>
<dbReference type="RefSeq" id="WP_080814315.1">
    <property type="nucleotide sequence ID" value="NZ_CP021983.2"/>
</dbReference>
<dbReference type="Proteomes" id="UP000191901">
    <property type="component" value="Chromosome"/>
</dbReference>
<keyword evidence="8" id="KW-1185">Reference proteome</keyword>
<accession>A0A1Z3HL86</accession>